<gene>
    <name evidence="1" type="ORF">LCI18_003919</name>
</gene>
<reference evidence="1" key="1">
    <citation type="submission" date="2021-11" db="EMBL/GenBank/DDBJ databases">
        <title>Fusarium solani-melongenae Genome sequencing and assembly.</title>
        <authorList>
            <person name="Xie S."/>
            <person name="Huang L."/>
            <person name="Zhang X."/>
        </authorList>
    </citation>
    <scope>NUCLEOTIDE SEQUENCE</scope>
    <source>
        <strain evidence="1">CRI 24-3</strain>
    </source>
</reference>
<name>A0ACD3YVI7_FUSSC</name>
<accession>A0ACD3YVI7</accession>
<protein>
    <submittedName>
        <fullName evidence="1">Uncharacterized protein</fullName>
    </submittedName>
</protein>
<dbReference type="Proteomes" id="UP000830768">
    <property type="component" value="Chromosome 3"/>
</dbReference>
<proteinExistence type="predicted"/>
<dbReference type="EMBL" id="CP090032">
    <property type="protein sequence ID" value="UPK92984.1"/>
    <property type="molecule type" value="Genomic_DNA"/>
</dbReference>
<sequence length="275" mass="31066">MPSQSCLPILPIWDASSSGKAQVAGPQSTGIEDYERGYPRLTALISSYDRFFICRRFDMLRSRLLLLKQDQISVLEEKLNKIDESEPCPLFLGKARIDNNDSRKSVLKDIDARLAEYDQLVERTQKALSLNTAEQRDVDSLQNWLRGTGCVDRQEIRFPEHRNELSSLALTNDNAMIKFEVWVEDKLIRFSQRFRQRIARGLMLLLITLLLMMPIVICNLVGTNAGRILVVILSTISYLAILAELTNTRTVELIVAGTTYATVLIVFVSGSVIDG</sequence>
<keyword evidence="2" id="KW-1185">Reference proteome</keyword>
<organism evidence="1 2">
    <name type="scientific">Fusarium solani subsp. cucurbitae</name>
    <name type="common">Neocosmosporum cucurbitae</name>
    <dbReference type="NCBI Taxonomy" id="2747967"/>
    <lineage>
        <taxon>Eukaryota</taxon>
        <taxon>Fungi</taxon>
        <taxon>Dikarya</taxon>
        <taxon>Ascomycota</taxon>
        <taxon>Pezizomycotina</taxon>
        <taxon>Sordariomycetes</taxon>
        <taxon>Hypocreomycetidae</taxon>
        <taxon>Hypocreales</taxon>
        <taxon>Nectriaceae</taxon>
        <taxon>Fusarium</taxon>
        <taxon>Fusarium solani species complex</taxon>
    </lineage>
</organism>
<evidence type="ECO:0000313" key="1">
    <source>
        <dbReference type="EMBL" id="UPK92984.1"/>
    </source>
</evidence>
<evidence type="ECO:0000313" key="2">
    <source>
        <dbReference type="Proteomes" id="UP000830768"/>
    </source>
</evidence>